<proteinExistence type="predicted"/>
<sequence length="967" mass="102987">MKRKAILFITIFFTGCALDIPDPDKLPVWSTTLEVPIIETTIDLDEFLKDSLISTYPVGEGGDSIFVFNKTIELDSVEVGDKLKIDPIEKSFVQFASAVTVDSSTTSFTIGYDSVGLDDITELIDAEIGLIELDNIGAEETDPISFADVMPTTLVTVIETAIAAAGGSAEVVVDTVALVPQQKSVSFDSFTSAVLSSGYLDVTITNNLFIPLGAPIYVDIKNSIGAQIFQLTWATEIAAGDSATVTQDVSGMTLPGSMLVEVSGTSNGSQGQQVAVTTADLSSTFTVGLAARGFQVTQASAVVPAQSITDTSSIMLDPSETVVDEAVMSKGNLDITVTNNLPLTGTVRLTIPSLYFGSPDSTFKQNFDLVTGTFTVPTVDMAGWTMAMDFADQYLDYHYLITTADTDPNSVTISQTDNVELDLGITDIYFSAVTGQIESQTIIEGGDINIESESQIQSATISDGQMELVISNNIGGAADVQLTVPELIRDGTGLDTVLTIDPGDNGYIIVLAGYDLQPVSLDDQRLTYSTTTITQSESNTYYLNDSIAVAITLPGLTFNAVTGYISQDDNVEADVIELDNDTKVETALIDSGQIQLTIRNFIGLEADVLFSIDELKVGGAPLETTLQIISSTEPVQQTIDLAGYTLTLPVDDQRVNYTSTLSIPTDQLLSLTLNDSLAIDVLIDTLWFGSITGIIDTVDITIDTVEQEISALPDDMDGFEFANVEIAIDFESGITIPVFLDLTMEASNSAGDMETSSITNWNITDSSQVIIPNASTLINIQPDKILAYGSARVGGDGTSGSVTSAEVIAGLLSVRAPLELEIGPDATITIDPELVTKTGAAETVPEEIEDVVVFISYDNSFEFGSTLTVLMSQDTLDFESGAADILIDALQITAGVAGIDSIDLNDNRLGLFNQDSMYVQVQINVLGQTDSDGNPIPSRFLSTDEMQLNIYGRIQYFVDGPELAGDG</sequence>
<organism evidence="1">
    <name type="scientific">hydrothermal vent metagenome</name>
    <dbReference type="NCBI Taxonomy" id="652676"/>
    <lineage>
        <taxon>unclassified sequences</taxon>
        <taxon>metagenomes</taxon>
        <taxon>ecological metagenomes</taxon>
    </lineage>
</organism>
<dbReference type="EMBL" id="FAXC01000096">
    <property type="protein sequence ID" value="CUV08621.1"/>
    <property type="molecule type" value="Genomic_DNA"/>
</dbReference>
<protein>
    <submittedName>
        <fullName evidence="1">Uncharacterized protein</fullName>
    </submittedName>
</protein>
<dbReference type="AlphaFoldDB" id="A0A161KGE6"/>
<accession>A0A161KGE6</accession>
<reference evidence="1" key="1">
    <citation type="submission" date="2015-10" db="EMBL/GenBank/DDBJ databases">
        <authorList>
            <person name="Gilbert D.G."/>
        </authorList>
    </citation>
    <scope>NUCLEOTIDE SEQUENCE</scope>
</reference>
<name>A0A161KGE6_9ZZZZ</name>
<dbReference type="PROSITE" id="PS51257">
    <property type="entry name" value="PROKAR_LIPOPROTEIN"/>
    <property type="match status" value="1"/>
</dbReference>
<gene>
    <name evidence="1" type="ORF">MGWOODY_Mmi1172</name>
</gene>
<evidence type="ECO:0000313" key="1">
    <source>
        <dbReference type="EMBL" id="CUV08621.1"/>
    </source>
</evidence>